<feature type="region of interest" description="Disordered" evidence="1">
    <location>
        <begin position="277"/>
        <end position="315"/>
    </location>
</feature>
<dbReference type="HOGENOM" id="CLU_571489_0_0_1"/>
<dbReference type="EMBL" id="DS235184">
    <property type="protein sequence ID" value="EEB13103.1"/>
    <property type="molecule type" value="Genomic_DNA"/>
</dbReference>
<feature type="region of interest" description="Disordered" evidence="1">
    <location>
        <begin position="225"/>
        <end position="246"/>
    </location>
</feature>
<dbReference type="InParanoid" id="E0VI97"/>
<evidence type="ECO:0000313" key="4">
    <source>
        <dbReference type="Proteomes" id="UP000009046"/>
    </source>
</evidence>
<dbReference type="CTD" id="8237869"/>
<dbReference type="eggNOG" id="ENOG502S7KW">
    <property type="taxonomic scope" value="Eukaryota"/>
</dbReference>
<feature type="compositionally biased region" description="Basic and acidic residues" evidence="1">
    <location>
        <begin position="339"/>
        <end position="350"/>
    </location>
</feature>
<reference evidence="2" key="2">
    <citation type="submission" date="2007-04" db="EMBL/GenBank/DDBJ databases">
        <title>The genome of the human body louse.</title>
        <authorList>
            <consortium name="The Human Body Louse Genome Consortium"/>
            <person name="Kirkness E."/>
            <person name="Walenz B."/>
            <person name="Hass B."/>
            <person name="Bruggner R."/>
            <person name="Strausberg R."/>
        </authorList>
    </citation>
    <scope>NUCLEOTIDE SEQUENCE</scope>
    <source>
        <strain evidence="2">USDA</strain>
    </source>
</reference>
<feature type="region of interest" description="Disordered" evidence="1">
    <location>
        <begin position="96"/>
        <end position="124"/>
    </location>
</feature>
<dbReference type="OrthoDB" id="8965057at2759"/>
<evidence type="ECO:0000313" key="2">
    <source>
        <dbReference type="EMBL" id="EEB13103.1"/>
    </source>
</evidence>
<protein>
    <submittedName>
        <fullName evidence="2 3">Uncharacterized protein</fullName>
    </submittedName>
</protein>
<dbReference type="AlphaFoldDB" id="E0VI97"/>
<reference evidence="2" key="1">
    <citation type="submission" date="2007-04" db="EMBL/GenBank/DDBJ databases">
        <title>Annotation of Pediculus humanus corporis strain USDA.</title>
        <authorList>
            <person name="Kirkness E."/>
            <person name="Hannick L."/>
            <person name="Hass B."/>
            <person name="Bruggner R."/>
            <person name="Lawson D."/>
            <person name="Bidwell S."/>
            <person name="Joardar V."/>
            <person name="Caler E."/>
            <person name="Walenz B."/>
            <person name="Inman J."/>
            <person name="Schobel S."/>
            <person name="Galinsky K."/>
            <person name="Amedeo P."/>
            <person name="Strausberg R."/>
        </authorList>
    </citation>
    <scope>NUCLEOTIDE SEQUENCE</scope>
    <source>
        <strain evidence="2">USDA</strain>
    </source>
</reference>
<sequence length="478" mass="53912">MIVTFKKKFFINFSGILSNSSTKWISQHPAVFKKQQIIRKNLTNNSNSSSSGSNNQAYYWSSIGKNFKSQEKYINNNNNNELLSSHGNRRCWDELGGESSLDGTTDRKEFSSSTPTKEVGYRTTNDNNRRMMSLGEEEMSPILKENIFGKKSKMTSEEIFAAIHKSKKKLNMKDVENRCESPTCWTNPDIGGNKILVTKSRERSSWSPNTSEDLDYKINEARNRKSWIGTNGGGGTNSTNSNSTPINSFKKLLLQQGSKNSPSKDLRISAVEQLKLSKNGNGNVESSSTSSSLTSSSNRRDVNKSPSRTVGGNRNKYLWKFSSPRSDVLSSTIPEDCSEVEKSDDADHDVIGINNNNNDKDETPRWVRSKGLDFVKTNIRDGKFDDEMMTSRQTGESKSLEITKKYLQQARRNFFNGQTASQSFLTKNSVGLPRLPVPEGSSDDEINSKVKRKKIKLYPLKRLFENYDVTNDVIDNYL</sequence>
<dbReference type="EMBL" id="AAZO01002576">
    <property type="status" value="NOT_ANNOTATED_CDS"/>
    <property type="molecule type" value="Genomic_DNA"/>
</dbReference>
<feature type="region of interest" description="Disordered" evidence="1">
    <location>
        <begin position="330"/>
        <end position="357"/>
    </location>
</feature>
<name>E0VI97_PEDHC</name>
<dbReference type="EnsemblMetazoa" id="PHUM222070-RA">
    <property type="protein sequence ID" value="PHUM222070-PA"/>
    <property type="gene ID" value="PHUM222070"/>
</dbReference>
<dbReference type="KEGG" id="phu:Phum_PHUM222070"/>
<proteinExistence type="predicted"/>
<keyword evidence="4" id="KW-1185">Reference proteome</keyword>
<feature type="compositionally biased region" description="Polar residues" evidence="1">
    <location>
        <begin position="111"/>
        <end position="124"/>
    </location>
</feature>
<accession>E0VI97</accession>
<evidence type="ECO:0000256" key="1">
    <source>
        <dbReference type="SAM" id="MobiDB-lite"/>
    </source>
</evidence>
<dbReference type="RefSeq" id="XP_002425841.1">
    <property type="nucleotide sequence ID" value="XM_002425796.1"/>
</dbReference>
<evidence type="ECO:0000313" key="3">
    <source>
        <dbReference type="EnsemblMetazoa" id="PHUM222070-PA"/>
    </source>
</evidence>
<reference evidence="3" key="3">
    <citation type="submission" date="2021-02" db="UniProtKB">
        <authorList>
            <consortium name="EnsemblMetazoa"/>
        </authorList>
    </citation>
    <scope>IDENTIFICATION</scope>
    <source>
        <strain evidence="3">USDA</strain>
    </source>
</reference>
<organism>
    <name type="scientific">Pediculus humanus subsp. corporis</name>
    <name type="common">Body louse</name>
    <dbReference type="NCBI Taxonomy" id="121224"/>
    <lineage>
        <taxon>Eukaryota</taxon>
        <taxon>Metazoa</taxon>
        <taxon>Ecdysozoa</taxon>
        <taxon>Arthropoda</taxon>
        <taxon>Hexapoda</taxon>
        <taxon>Insecta</taxon>
        <taxon>Pterygota</taxon>
        <taxon>Neoptera</taxon>
        <taxon>Paraneoptera</taxon>
        <taxon>Psocodea</taxon>
        <taxon>Troctomorpha</taxon>
        <taxon>Phthiraptera</taxon>
        <taxon>Anoplura</taxon>
        <taxon>Pediculidae</taxon>
        <taxon>Pediculus</taxon>
    </lineage>
</organism>
<dbReference type="Proteomes" id="UP000009046">
    <property type="component" value="Unassembled WGS sequence"/>
</dbReference>
<dbReference type="VEuPathDB" id="VectorBase:PHUM222070"/>
<gene>
    <name evidence="3" type="primary">8237869</name>
    <name evidence="2" type="ORF">Phum_PHUM222070</name>
</gene>
<dbReference type="GeneID" id="8237869"/>
<feature type="compositionally biased region" description="Low complexity" evidence="1">
    <location>
        <begin position="286"/>
        <end position="297"/>
    </location>
</feature>